<name>A0A8F9RTL1_ISKNV</name>
<proteinExistence type="predicted"/>
<protein>
    <submittedName>
        <fullName evidence="1">037L</fullName>
    </submittedName>
</protein>
<organism evidence="1">
    <name type="scientific">Spotted knifejaw iridovirus</name>
    <dbReference type="NCBI Taxonomy" id="655341"/>
    <lineage>
        <taxon>Viruses</taxon>
        <taxon>Varidnaviria</taxon>
        <taxon>Bamfordvirae</taxon>
        <taxon>Nucleocytoviricota</taxon>
        <taxon>Megaviricetes</taxon>
        <taxon>Pimascovirales</taxon>
        <taxon>Pimascovirales incertae sedis</taxon>
        <taxon>Iridoviridae</taxon>
        <taxon>Alphairidovirinae</taxon>
        <taxon>Megalocytivirus</taxon>
        <taxon>Megalocytivirus pagrus1</taxon>
        <taxon>Infectious spleen and kidney necrosis virus</taxon>
    </lineage>
</organism>
<reference evidence="1" key="1">
    <citation type="journal article" name="Aquaculture">
        <title>Isolation, identification and genomic analysis of an ISKNV-type megalocytivirus from spotted knifejaw (Oplegnathus punctatus).</title>
        <authorList>
            <person name="Huang X."/>
            <person name="Wei J."/>
            <person name="Zheng Q."/>
            <person name="Zhang Y."/>
            <person name="Zhu W."/>
            <person name="Liu J."/>
            <person name="Hou Y."/>
            <person name="Qin Q."/>
            <person name="Huang Y."/>
        </authorList>
    </citation>
    <scope>NUCLEOTIDE SEQUENCE</scope>
    <source>
        <strain evidence="1">SKIV-SD</strain>
    </source>
</reference>
<evidence type="ECO:0000313" key="1">
    <source>
        <dbReference type="EMBL" id="QYK20568.1"/>
    </source>
</evidence>
<sequence length="466" mass="52334">MDVSPDVHLNLPDDVPVAWLKDVATTRDGVHANVDDVLTSREWRKVTGGLRTVSNTVQPLTPPPVDEPEDIPPLFSYHPIPEVDTHHRMPQDNPLRMLIDMTRDMSMEMKRIWQTHYDNLLTDIIYGITSQDKTQWAADVQARSRANQQMRDKLRTLVPQINELLWQTYSGVVKDEKTLTQLIDAQYTAFLAYAEQTLTTVLAQFVARVLAMANRPYRNPVAFEAWVRENLFAMLYVHVARVRAALDTAVDQRAERLQAINEEYEALKGQSLDNYNARHAASVKAEHADEQTRLAARAEHAAVVGYLETTLAKYGDDNVTLADVKRALLAMAPRDPLPTRTEAYMYVMPDSGASPFQLVSGGRSTASIQFNMTSGRHYVFYANIFFNALKQSYTGRTQTCSASLNVDHVMLSAHQVPTLREYDNINLCGVPYVAKRSGSTDLTLAITGADTTMNFHNGTTLVVICF</sequence>
<dbReference type="EMBL" id="MT986830">
    <property type="protein sequence ID" value="QYK20568.1"/>
    <property type="molecule type" value="Genomic_DNA"/>
</dbReference>
<accession>A0A8F9RTL1</accession>